<dbReference type="AlphaFoldDB" id="A0A9W6B9A0"/>
<dbReference type="EMBL" id="BRXU01000001">
    <property type="protein sequence ID" value="GLC47942.1"/>
    <property type="molecule type" value="Genomic_DNA"/>
</dbReference>
<feature type="compositionally biased region" description="Acidic residues" evidence="1">
    <location>
        <begin position="112"/>
        <end position="129"/>
    </location>
</feature>
<feature type="compositionally biased region" description="Basic and acidic residues" evidence="1">
    <location>
        <begin position="102"/>
        <end position="111"/>
    </location>
</feature>
<keyword evidence="4" id="KW-1185">Reference proteome</keyword>
<reference evidence="3 4" key="1">
    <citation type="journal article" date="2023" name="Commun. Biol.">
        <title>Reorganization of the ancestral sex-determining regions during the evolution of trioecy in Pleodorina starrii.</title>
        <authorList>
            <person name="Takahashi K."/>
            <person name="Suzuki S."/>
            <person name="Kawai-Toyooka H."/>
            <person name="Yamamoto K."/>
            <person name="Hamaji T."/>
            <person name="Ootsuki R."/>
            <person name="Yamaguchi H."/>
            <person name="Kawachi M."/>
            <person name="Higashiyama T."/>
            <person name="Nozaki H."/>
        </authorList>
    </citation>
    <scope>NUCLEOTIDE SEQUENCE [LARGE SCALE GENOMIC DNA]</scope>
    <source>
        <strain evidence="3 4">NIES-4479</strain>
    </source>
</reference>
<sequence length="395" mass="38887">MPLWAPPSIMSDGHSPGGSAHAPLHLHLGAVPPGRPLRLGLISDTHGVLCPEVTQRLAGVDLILHAGDVGHHGGAAEVLSRLAAVAPVYAVCGNVDDGDDGDGARDSRGREDDDDEDHDEGGGDSDNIADGDRGGDGDARADGDGTAARGGGRGGGGDVFGGGFGAGALPDHLLLEAAGWRILVTHIVGQPPHAVDPAAAELIRLHQPHIVIFGHSHKHAALAVGGRHYYNPGSAGPARFKLPRTAALLELPPRGIAPEGQPANAASGEAELPSFNLIQLAPKAPPRLVTAAKNKKEQQRRQRAGAAAAGTAAAAAAAATAAAAAAAAGRGSCAAAGGARVVGCGGGEGPHGSVIPGRGSGSGRGSRGSGAAAGGAGPTGGQAAKRKRRKVGDVT</sequence>
<dbReference type="Gene3D" id="3.60.21.10">
    <property type="match status" value="1"/>
</dbReference>
<protein>
    <recommendedName>
        <fullName evidence="2">Calcineurin-like phosphoesterase domain-containing protein</fullName>
    </recommendedName>
</protein>
<feature type="region of interest" description="Disordered" evidence="1">
    <location>
        <begin position="95"/>
        <end position="155"/>
    </location>
</feature>
<feature type="domain" description="Calcineurin-like phosphoesterase" evidence="2">
    <location>
        <begin position="38"/>
        <end position="251"/>
    </location>
</feature>
<evidence type="ECO:0000313" key="3">
    <source>
        <dbReference type="EMBL" id="GLC47942.1"/>
    </source>
</evidence>
<name>A0A9W6B9A0_9CHLO</name>
<feature type="region of interest" description="Disordered" evidence="1">
    <location>
        <begin position="347"/>
        <end position="395"/>
    </location>
</feature>
<organism evidence="3 4">
    <name type="scientific">Pleodorina starrii</name>
    <dbReference type="NCBI Taxonomy" id="330485"/>
    <lineage>
        <taxon>Eukaryota</taxon>
        <taxon>Viridiplantae</taxon>
        <taxon>Chlorophyta</taxon>
        <taxon>core chlorophytes</taxon>
        <taxon>Chlorophyceae</taxon>
        <taxon>CS clade</taxon>
        <taxon>Chlamydomonadales</taxon>
        <taxon>Volvocaceae</taxon>
        <taxon>Pleodorina</taxon>
    </lineage>
</organism>
<gene>
    <name evidence="3" type="primary">PLEST000474</name>
    <name evidence="3" type="ORF">PLESTB_000042200</name>
</gene>
<comment type="caution">
    <text evidence="3">The sequence shown here is derived from an EMBL/GenBank/DDBJ whole genome shotgun (WGS) entry which is preliminary data.</text>
</comment>
<proteinExistence type="predicted"/>
<dbReference type="SUPFAM" id="SSF56300">
    <property type="entry name" value="Metallo-dependent phosphatases"/>
    <property type="match status" value="1"/>
</dbReference>
<dbReference type="InterPro" id="IPR029052">
    <property type="entry name" value="Metallo-depent_PP-like"/>
</dbReference>
<dbReference type="Pfam" id="PF12850">
    <property type="entry name" value="Metallophos_2"/>
    <property type="match status" value="1"/>
</dbReference>
<dbReference type="InterPro" id="IPR024654">
    <property type="entry name" value="Calcineurin-like_PHP_lpxH"/>
</dbReference>
<accession>A0A9W6B9A0</accession>
<evidence type="ECO:0000313" key="4">
    <source>
        <dbReference type="Proteomes" id="UP001165080"/>
    </source>
</evidence>
<feature type="compositionally biased region" description="Basic and acidic residues" evidence="1">
    <location>
        <begin position="130"/>
        <end position="143"/>
    </location>
</feature>
<feature type="compositionally biased region" description="Gly residues" evidence="1">
    <location>
        <begin position="358"/>
        <end position="380"/>
    </location>
</feature>
<evidence type="ECO:0000259" key="2">
    <source>
        <dbReference type="Pfam" id="PF12850"/>
    </source>
</evidence>
<evidence type="ECO:0000256" key="1">
    <source>
        <dbReference type="SAM" id="MobiDB-lite"/>
    </source>
</evidence>
<feature type="compositionally biased region" description="Basic residues" evidence="1">
    <location>
        <begin position="384"/>
        <end position="395"/>
    </location>
</feature>
<dbReference type="Proteomes" id="UP001165080">
    <property type="component" value="Unassembled WGS sequence"/>
</dbReference>